<feature type="region of interest" description="Disordered" evidence="1">
    <location>
        <begin position="227"/>
        <end position="294"/>
    </location>
</feature>
<evidence type="ECO:0000313" key="2">
    <source>
        <dbReference type="EMBL" id="GBF94910.1"/>
    </source>
</evidence>
<keyword evidence="3" id="KW-1185">Reference proteome</keyword>
<name>A0A2V0PAL9_9CHLO</name>
<feature type="compositionally biased region" description="Acidic residues" evidence="1">
    <location>
        <begin position="1"/>
        <end position="17"/>
    </location>
</feature>
<feature type="region of interest" description="Disordered" evidence="1">
    <location>
        <begin position="327"/>
        <end position="356"/>
    </location>
</feature>
<accession>A0A2V0PAL9</accession>
<protein>
    <submittedName>
        <fullName evidence="2">Uncharacterized protein</fullName>
    </submittedName>
</protein>
<dbReference type="EMBL" id="BDRX01000057">
    <property type="protein sequence ID" value="GBF94910.1"/>
    <property type="molecule type" value="Genomic_DNA"/>
</dbReference>
<feature type="region of interest" description="Disordered" evidence="1">
    <location>
        <begin position="1"/>
        <end position="31"/>
    </location>
</feature>
<organism evidence="2 3">
    <name type="scientific">Raphidocelis subcapitata</name>
    <dbReference type="NCBI Taxonomy" id="307507"/>
    <lineage>
        <taxon>Eukaryota</taxon>
        <taxon>Viridiplantae</taxon>
        <taxon>Chlorophyta</taxon>
        <taxon>core chlorophytes</taxon>
        <taxon>Chlorophyceae</taxon>
        <taxon>CS clade</taxon>
        <taxon>Sphaeropleales</taxon>
        <taxon>Selenastraceae</taxon>
        <taxon>Raphidocelis</taxon>
    </lineage>
</organism>
<dbReference type="AlphaFoldDB" id="A0A2V0PAL9"/>
<feature type="compositionally biased region" description="Low complexity" evidence="1">
    <location>
        <begin position="241"/>
        <end position="281"/>
    </location>
</feature>
<evidence type="ECO:0000256" key="1">
    <source>
        <dbReference type="SAM" id="MobiDB-lite"/>
    </source>
</evidence>
<reference evidence="2 3" key="1">
    <citation type="journal article" date="2018" name="Sci. Rep.">
        <title>Raphidocelis subcapitata (=Pseudokirchneriella subcapitata) provides an insight into genome evolution and environmental adaptations in the Sphaeropleales.</title>
        <authorList>
            <person name="Suzuki S."/>
            <person name="Yamaguchi H."/>
            <person name="Nakajima N."/>
            <person name="Kawachi M."/>
        </authorList>
    </citation>
    <scope>NUCLEOTIDE SEQUENCE [LARGE SCALE GENOMIC DNA]</scope>
    <source>
        <strain evidence="2 3">NIES-35</strain>
    </source>
</reference>
<comment type="caution">
    <text evidence="2">The sequence shown here is derived from an EMBL/GenBank/DDBJ whole genome shotgun (WGS) entry which is preliminary data.</text>
</comment>
<gene>
    <name evidence="2" type="ORF">Rsub_08153</name>
</gene>
<dbReference type="Proteomes" id="UP000247498">
    <property type="component" value="Unassembled WGS sequence"/>
</dbReference>
<dbReference type="InParanoid" id="A0A2V0PAL9"/>
<proteinExistence type="predicted"/>
<sequence length="356" mass="35840">MRGETEPTDSAEDEDDPGWAPAPRPNHHQRRHAYSWLVLGERYRRLKQERDALLAERNAAVAKGRRVLKQRDEALTHLAEALEDVSTCKLLMEASRRLEGHASHAGEAALRELDEAHAHLASAENMQLRMRLYKLDADKRAAEAARDAALAAAAAAEATVAAAAAGEATAGSGGSQGQERQPSLGGGAAAFEGVTAERAASDALLSFDDAALAQELAAVHTPWQHGGAAAAASPPRPPVAAPGAAASSDSSGGSPATASGSAGSGGPSRSPSPLAAAPHAAASRRRGAGAPRPTTCEAVKASAAAAVVAAAAVSRRELSVFCQAMWDEGDDAEGGGGGGSGGGGGGGGGKAEMELR</sequence>
<evidence type="ECO:0000313" key="3">
    <source>
        <dbReference type="Proteomes" id="UP000247498"/>
    </source>
</evidence>
<feature type="compositionally biased region" description="Gly residues" evidence="1">
    <location>
        <begin position="334"/>
        <end position="350"/>
    </location>
</feature>